<dbReference type="Pfam" id="PF13280">
    <property type="entry name" value="WYL"/>
    <property type="match status" value="1"/>
</dbReference>
<dbReference type="RefSeq" id="WP_350244499.1">
    <property type="nucleotide sequence ID" value="NZ_CP158299.1"/>
</dbReference>
<dbReference type="AlphaFoldDB" id="A0AAU7UD01"/>
<dbReference type="InterPro" id="IPR036388">
    <property type="entry name" value="WH-like_DNA-bd_sf"/>
</dbReference>
<dbReference type="EMBL" id="CP158299">
    <property type="protein sequence ID" value="XBV86430.1"/>
    <property type="molecule type" value="Genomic_DNA"/>
</dbReference>
<sequence length="318" mass="35142">MYDPSMRVLTVLEVLQAREQVSGPELSRTLEVSLRSVQRYVARLQDLGIPVESRRGVGGSYRLKPGYRLPPLMLTDDEALAVSLGLGALQHLGLGAVTPAAASAEAKLKRVLPRAVSERLDQTEAAVQLVPVPWTVPADPRALVLIASAASQQRVVTFRYRAHGGEQTRREVEPYGLVHLEGRWYVVGRCRVRSALRSFRLDRLQEVSVSAQAFLRPPDFDAGAYLRRSLPYAQSTHRISVWVDLPLPEAERRLAPGRADLQAQDGGTRLRCSRETLDQFAGMLLGLGCEVRVEAPDALRETLQRMAERAARAAMTPP</sequence>
<dbReference type="InterPro" id="IPR057727">
    <property type="entry name" value="WCX_dom"/>
</dbReference>
<evidence type="ECO:0000259" key="3">
    <source>
        <dbReference type="Pfam" id="PF25583"/>
    </source>
</evidence>
<feature type="domain" description="Helix-turn-helix type 11" evidence="1">
    <location>
        <begin position="7"/>
        <end position="58"/>
    </location>
</feature>
<feature type="domain" description="WYL" evidence="2">
    <location>
        <begin position="143"/>
        <end position="208"/>
    </location>
</feature>
<feature type="domain" description="WCX" evidence="3">
    <location>
        <begin position="237"/>
        <end position="311"/>
    </location>
</feature>
<proteinExistence type="predicted"/>
<dbReference type="InterPro" id="IPR026881">
    <property type="entry name" value="WYL_dom"/>
</dbReference>
<dbReference type="PANTHER" id="PTHR34580">
    <property type="match status" value="1"/>
</dbReference>
<organism evidence="4">
    <name type="scientific">Deinococcus sonorensis KR-87</name>
    <dbReference type="NCBI Taxonomy" id="694439"/>
    <lineage>
        <taxon>Bacteria</taxon>
        <taxon>Thermotogati</taxon>
        <taxon>Deinococcota</taxon>
        <taxon>Deinococci</taxon>
        <taxon>Deinococcales</taxon>
        <taxon>Deinococcaceae</taxon>
        <taxon>Deinococcus</taxon>
    </lineage>
</organism>
<dbReference type="PANTHER" id="PTHR34580:SF3">
    <property type="entry name" value="PROTEIN PAFB"/>
    <property type="match status" value="1"/>
</dbReference>
<dbReference type="SUPFAM" id="SSF46785">
    <property type="entry name" value="Winged helix' DNA-binding domain"/>
    <property type="match status" value="1"/>
</dbReference>
<evidence type="ECO:0000313" key="4">
    <source>
        <dbReference type="EMBL" id="XBV86430.1"/>
    </source>
</evidence>
<dbReference type="PIRSF" id="PIRSF016838">
    <property type="entry name" value="PafC"/>
    <property type="match status" value="1"/>
</dbReference>
<dbReference type="InterPro" id="IPR036390">
    <property type="entry name" value="WH_DNA-bd_sf"/>
</dbReference>
<name>A0AAU7UD01_9DEIO</name>
<dbReference type="InterPro" id="IPR013196">
    <property type="entry name" value="HTH_11"/>
</dbReference>
<accession>A0AAU7UD01</accession>
<reference evidence="4" key="1">
    <citation type="submission" date="2024-06" db="EMBL/GenBank/DDBJ databases">
        <title>Draft Genome Sequence of Deinococcus sonorensis Type Strain KR-87, a Biofilm Producing Representative of the Genus Deinococcus.</title>
        <authorList>
            <person name="Boren L.S."/>
            <person name="Grosso R.A."/>
            <person name="Hugenberg-Cox A.N."/>
            <person name="Hill J.T.E."/>
            <person name="Albert C.M."/>
            <person name="Tuohy J.M."/>
        </authorList>
    </citation>
    <scope>NUCLEOTIDE SEQUENCE</scope>
    <source>
        <strain evidence="4">KR-87</strain>
    </source>
</reference>
<protein>
    <submittedName>
        <fullName evidence="4">YafY family protein</fullName>
    </submittedName>
</protein>
<evidence type="ECO:0000259" key="1">
    <source>
        <dbReference type="Pfam" id="PF08279"/>
    </source>
</evidence>
<dbReference type="InterPro" id="IPR051534">
    <property type="entry name" value="CBASS_pafABC_assoc_protein"/>
</dbReference>
<gene>
    <name evidence="4" type="ORF">ABOD76_08985</name>
</gene>
<dbReference type="Pfam" id="PF25583">
    <property type="entry name" value="WCX"/>
    <property type="match status" value="1"/>
</dbReference>
<dbReference type="InterPro" id="IPR028349">
    <property type="entry name" value="PafC-like"/>
</dbReference>
<dbReference type="Pfam" id="PF08279">
    <property type="entry name" value="HTH_11"/>
    <property type="match status" value="1"/>
</dbReference>
<dbReference type="Gene3D" id="1.10.10.10">
    <property type="entry name" value="Winged helix-like DNA-binding domain superfamily/Winged helix DNA-binding domain"/>
    <property type="match status" value="1"/>
</dbReference>
<dbReference type="PROSITE" id="PS52050">
    <property type="entry name" value="WYL"/>
    <property type="match status" value="1"/>
</dbReference>
<evidence type="ECO:0000259" key="2">
    <source>
        <dbReference type="Pfam" id="PF13280"/>
    </source>
</evidence>
<dbReference type="KEGG" id="dsc:ABOD76_08985"/>